<evidence type="ECO:0000256" key="10">
    <source>
        <dbReference type="PIRSR" id="PIRSR000097-3"/>
    </source>
</evidence>
<evidence type="ECO:0000259" key="11">
    <source>
        <dbReference type="Pfam" id="PF00248"/>
    </source>
</evidence>
<dbReference type="FunFam" id="3.20.20.100:FF:000002">
    <property type="entry name" value="2,5-diketo-D-gluconic acid reductase A"/>
    <property type="match status" value="1"/>
</dbReference>
<proteinExistence type="inferred from homology"/>
<feature type="domain" description="NADP-dependent oxidoreductase" evidence="11">
    <location>
        <begin position="18"/>
        <end position="280"/>
    </location>
</feature>
<dbReference type="PROSITE" id="PS00062">
    <property type="entry name" value="ALDOKETO_REDUCTASE_2"/>
    <property type="match status" value="1"/>
</dbReference>
<evidence type="ECO:0000256" key="5">
    <source>
        <dbReference type="ARBA" id="ARBA00025065"/>
    </source>
</evidence>
<comment type="catalytic activity">
    <reaction evidence="6">
        <text>xylitol + NADP(+) = D-xylose + NADPH + H(+)</text>
        <dbReference type="Rhea" id="RHEA:27445"/>
        <dbReference type="ChEBI" id="CHEBI:15378"/>
        <dbReference type="ChEBI" id="CHEBI:17151"/>
        <dbReference type="ChEBI" id="CHEBI:53455"/>
        <dbReference type="ChEBI" id="CHEBI:57783"/>
        <dbReference type="ChEBI" id="CHEBI:58349"/>
        <dbReference type="EC" id="1.1.1.307"/>
    </reaction>
</comment>
<dbReference type="Proteomes" id="UP001201262">
    <property type="component" value="Unassembled WGS sequence"/>
</dbReference>
<comment type="function">
    <text evidence="5">Catalyzes the initial reaction in the xylose utilization pathway by reducing D-xylose into xylitol. Xylose is a major component of hemicelluloses such as xylan. Most fungi utilize D-xylose via three enzymatic reactions, xylose reductase (XR), xylitol dehydrogenase (XDH), and xylulokinase, to form xylulose 5-phosphate, which enters pentose phosphate pathway.</text>
</comment>
<dbReference type="PIRSF" id="PIRSF000097">
    <property type="entry name" value="AKR"/>
    <property type="match status" value="1"/>
</dbReference>
<gene>
    <name evidence="12" type="ORF">BGW36DRAFT_289031</name>
</gene>
<dbReference type="GO" id="GO:0016616">
    <property type="term" value="F:oxidoreductase activity, acting on the CH-OH group of donors, NAD or NADP as acceptor"/>
    <property type="evidence" value="ECO:0007669"/>
    <property type="project" value="UniProtKB-ARBA"/>
</dbReference>
<keyword evidence="4" id="KW-0560">Oxidoreductase</keyword>
<evidence type="ECO:0000256" key="8">
    <source>
        <dbReference type="PIRSR" id="PIRSR000097-1"/>
    </source>
</evidence>
<name>A0AAD4L587_9EURO</name>
<dbReference type="PANTHER" id="PTHR43827:SF3">
    <property type="entry name" value="NADP-DEPENDENT OXIDOREDUCTASE DOMAIN-CONTAINING PROTEIN"/>
    <property type="match status" value="1"/>
</dbReference>
<keyword evidence="3" id="KW-0521">NADP</keyword>
<keyword evidence="13" id="KW-1185">Reference proteome</keyword>
<evidence type="ECO:0000256" key="2">
    <source>
        <dbReference type="ARBA" id="ARBA00012845"/>
    </source>
</evidence>
<dbReference type="EMBL" id="JAJTJA010000002">
    <property type="protein sequence ID" value="KAH8703797.1"/>
    <property type="molecule type" value="Genomic_DNA"/>
</dbReference>
<evidence type="ECO:0000256" key="1">
    <source>
        <dbReference type="ARBA" id="ARBA00007905"/>
    </source>
</evidence>
<dbReference type="SUPFAM" id="SSF51430">
    <property type="entry name" value="NAD(P)-linked oxidoreductase"/>
    <property type="match status" value="1"/>
</dbReference>
<dbReference type="InterPro" id="IPR020471">
    <property type="entry name" value="AKR"/>
</dbReference>
<evidence type="ECO:0000256" key="9">
    <source>
        <dbReference type="PIRSR" id="PIRSR000097-2"/>
    </source>
</evidence>
<dbReference type="InterPro" id="IPR036812">
    <property type="entry name" value="NAD(P)_OxRdtase_dom_sf"/>
</dbReference>
<comment type="catalytic activity">
    <reaction evidence="7">
        <text>xylitol + NAD(+) = D-xylose + NADH + H(+)</text>
        <dbReference type="Rhea" id="RHEA:27441"/>
        <dbReference type="ChEBI" id="CHEBI:15378"/>
        <dbReference type="ChEBI" id="CHEBI:17151"/>
        <dbReference type="ChEBI" id="CHEBI:53455"/>
        <dbReference type="ChEBI" id="CHEBI:57540"/>
        <dbReference type="ChEBI" id="CHEBI:57945"/>
        <dbReference type="EC" id="1.1.1.307"/>
    </reaction>
</comment>
<feature type="active site" description="Proton donor" evidence="8">
    <location>
        <position position="51"/>
    </location>
</feature>
<comment type="caution">
    <text evidence="12">The sequence shown here is derived from an EMBL/GenBank/DDBJ whole genome shotgun (WGS) entry which is preliminary data.</text>
</comment>
<dbReference type="PRINTS" id="PR00069">
    <property type="entry name" value="ALDKETRDTASE"/>
</dbReference>
<evidence type="ECO:0000256" key="7">
    <source>
        <dbReference type="ARBA" id="ARBA00049485"/>
    </source>
</evidence>
<evidence type="ECO:0000313" key="12">
    <source>
        <dbReference type="EMBL" id="KAH8703797.1"/>
    </source>
</evidence>
<dbReference type="Pfam" id="PF00248">
    <property type="entry name" value="Aldo_ket_red"/>
    <property type="match status" value="1"/>
</dbReference>
<dbReference type="EC" id="1.1.1.307" evidence="2"/>
<comment type="similarity">
    <text evidence="1">Belongs to the aldo/keto reductase family.</text>
</comment>
<dbReference type="PANTHER" id="PTHR43827">
    <property type="entry name" value="2,5-DIKETO-D-GLUCONIC ACID REDUCTASE"/>
    <property type="match status" value="1"/>
</dbReference>
<dbReference type="RefSeq" id="XP_046076815.1">
    <property type="nucleotide sequence ID" value="XM_046210627.1"/>
</dbReference>
<dbReference type="InterPro" id="IPR023210">
    <property type="entry name" value="NADP_OxRdtase_dom"/>
</dbReference>
<evidence type="ECO:0000256" key="4">
    <source>
        <dbReference type="ARBA" id="ARBA00023002"/>
    </source>
</evidence>
<accession>A0AAD4L587</accession>
<protein>
    <recommendedName>
        <fullName evidence="2">D-xylose reductase [NAD(P)H]</fullName>
        <ecNumber evidence="2">1.1.1.307</ecNumber>
    </recommendedName>
</protein>
<dbReference type="PROSITE" id="PS00798">
    <property type="entry name" value="ALDOKETO_REDUCTASE_1"/>
    <property type="match status" value="1"/>
</dbReference>
<dbReference type="InterPro" id="IPR018170">
    <property type="entry name" value="Aldo/ket_reductase_CS"/>
</dbReference>
<evidence type="ECO:0000256" key="6">
    <source>
        <dbReference type="ARBA" id="ARBA00047534"/>
    </source>
</evidence>
<feature type="binding site" evidence="9">
    <location>
        <position position="107"/>
    </location>
    <ligand>
        <name>substrate</name>
    </ligand>
</feature>
<sequence length="300" mass="34105">MASGHKFHLNNGHPIPALGFGTWKSAPNDAYSSVLEALKTGYRHIDCAWIYGNESEVGSALKDSGLNREEYFLTTKLWSTYHERVEENLDLSLKQLGVEYVDLYLLHWPVTLNPNGNPPTFPLLPDGTRDVIFDHPFTRTWQSMERLLATGKVRAIGVSNFDVHNLEVLRQSSKVVPAVNQVELHPYLQQDRLWEYCKQRGILLTAYSPLGSNDTPLKEEKIITEIAEKHNCQPAQVLLNWGIQREYAVLTKSVTPTRIHANFQDINLDPEDMSCIKTLDKGLRTCNPPWKITVFVSSHL</sequence>
<dbReference type="AlphaFoldDB" id="A0AAD4L587"/>
<feature type="site" description="Lowers pKa of active site Tyr" evidence="10">
    <location>
        <position position="76"/>
    </location>
</feature>
<dbReference type="Gene3D" id="3.20.20.100">
    <property type="entry name" value="NADP-dependent oxidoreductase domain"/>
    <property type="match status" value="1"/>
</dbReference>
<evidence type="ECO:0000313" key="13">
    <source>
        <dbReference type="Proteomes" id="UP001201262"/>
    </source>
</evidence>
<evidence type="ECO:0000256" key="3">
    <source>
        <dbReference type="ARBA" id="ARBA00022857"/>
    </source>
</evidence>
<reference evidence="12" key="1">
    <citation type="submission" date="2021-12" db="EMBL/GenBank/DDBJ databases">
        <title>Convergent genome expansion in fungi linked to evolution of root-endophyte symbiosis.</title>
        <authorList>
            <consortium name="DOE Joint Genome Institute"/>
            <person name="Ke Y.-H."/>
            <person name="Bonito G."/>
            <person name="Liao H.-L."/>
            <person name="Looney B."/>
            <person name="Rojas-Flechas A."/>
            <person name="Nash J."/>
            <person name="Hameed K."/>
            <person name="Schadt C."/>
            <person name="Martin F."/>
            <person name="Crous P.W."/>
            <person name="Miettinen O."/>
            <person name="Magnuson J.K."/>
            <person name="Labbe J."/>
            <person name="Jacobson D."/>
            <person name="Doktycz M.J."/>
            <person name="Veneault-Fourrey C."/>
            <person name="Kuo A."/>
            <person name="Mondo S."/>
            <person name="Calhoun S."/>
            <person name="Riley R."/>
            <person name="Ohm R."/>
            <person name="LaButti K."/>
            <person name="Andreopoulos B."/>
            <person name="Pangilinan J."/>
            <person name="Nolan M."/>
            <person name="Tritt A."/>
            <person name="Clum A."/>
            <person name="Lipzen A."/>
            <person name="Daum C."/>
            <person name="Barry K."/>
            <person name="Grigoriev I.V."/>
            <person name="Vilgalys R."/>
        </authorList>
    </citation>
    <scope>NUCLEOTIDE SEQUENCE</scope>
    <source>
        <strain evidence="12">PMI_201</strain>
    </source>
</reference>
<dbReference type="GeneID" id="70240914"/>
<organism evidence="12 13">
    <name type="scientific">Talaromyces proteolyticus</name>
    <dbReference type="NCBI Taxonomy" id="1131652"/>
    <lineage>
        <taxon>Eukaryota</taxon>
        <taxon>Fungi</taxon>
        <taxon>Dikarya</taxon>
        <taxon>Ascomycota</taxon>
        <taxon>Pezizomycotina</taxon>
        <taxon>Eurotiomycetes</taxon>
        <taxon>Eurotiomycetidae</taxon>
        <taxon>Eurotiales</taxon>
        <taxon>Trichocomaceae</taxon>
        <taxon>Talaromyces</taxon>
        <taxon>Talaromyces sect. Bacilispori</taxon>
    </lineage>
</organism>